<dbReference type="EMBL" id="CCYA01000217">
    <property type="protein sequence ID" value="CEH13302.1"/>
    <property type="molecule type" value="Genomic_DNA"/>
</dbReference>
<feature type="region of interest" description="Disordered" evidence="1">
    <location>
        <begin position="382"/>
        <end position="403"/>
    </location>
</feature>
<proteinExistence type="predicted"/>
<evidence type="ECO:0000256" key="2">
    <source>
        <dbReference type="SAM" id="SignalP"/>
    </source>
</evidence>
<evidence type="ECO:0000313" key="3">
    <source>
        <dbReference type="EMBL" id="CEH13302.1"/>
    </source>
</evidence>
<dbReference type="AlphaFoldDB" id="A0A0P1BCM6"/>
<sequence>MRFSSLLLLVTTLVLLGTTSPAFAALKTCTTNHWTVQGSVKPYYQSSGATVQIGTDGGWVSLPTGKAVCGSKLLRTTFKVGAGLTVPLYVSEDTDDANVERVVIGSAAKGRDGWYYFNSLTNARNKAAGNLAGIDEKRIAVLVPQFMNTADKEAGSASATDLLFKGLSWSSGSNGVGAGSPISSFDVLDSLVNLAKSRYPKATKIIFAGHSLGAQAINRYSTLKKGADESVPSLEYFIANPGSWLWVTPDVPVPDATCGKAAHEYKYFVKRGDSKLPPYARTDVDLLDQRGVLSRYAARRVHVAVGQKDYGPGDTSCAAGTQGKNHRQRGRLYVEAIKKALGGSLPASWTYDVIPGCTHDPDCMFGSDLGIARLFTDGYPGFVPKNTQKSRRSAHKPHQAADY</sequence>
<keyword evidence="2" id="KW-0732">Signal</keyword>
<feature type="signal peptide" evidence="2">
    <location>
        <begin position="1"/>
        <end position="24"/>
    </location>
</feature>
<dbReference type="Proteomes" id="UP000054845">
    <property type="component" value="Unassembled WGS sequence"/>
</dbReference>
<dbReference type="OrthoDB" id="5985073at2759"/>
<evidence type="ECO:0000313" key="4">
    <source>
        <dbReference type="Proteomes" id="UP000054845"/>
    </source>
</evidence>
<dbReference type="Gene3D" id="3.40.50.1820">
    <property type="entry name" value="alpha/beta hydrolase"/>
    <property type="match status" value="1"/>
</dbReference>
<name>A0A0P1BCM6_9BASI</name>
<accession>A0A0P1BCM6</accession>
<organism evidence="3 4">
    <name type="scientific">Ceraceosorus bombacis</name>
    <dbReference type="NCBI Taxonomy" id="401625"/>
    <lineage>
        <taxon>Eukaryota</taxon>
        <taxon>Fungi</taxon>
        <taxon>Dikarya</taxon>
        <taxon>Basidiomycota</taxon>
        <taxon>Ustilaginomycotina</taxon>
        <taxon>Exobasidiomycetes</taxon>
        <taxon>Ceraceosorales</taxon>
        <taxon>Ceraceosoraceae</taxon>
        <taxon>Ceraceosorus</taxon>
    </lineage>
</organism>
<reference evidence="3 4" key="1">
    <citation type="submission" date="2014-09" db="EMBL/GenBank/DDBJ databases">
        <authorList>
            <person name="Magalhaes I.L.F."/>
            <person name="Oliveira U."/>
            <person name="Santos F.R."/>
            <person name="Vidigal T.H.D.A."/>
            <person name="Brescovit A.D."/>
            <person name="Santos A.J."/>
        </authorList>
    </citation>
    <scope>NUCLEOTIDE SEQUENCE [LARGE SCALE GENOMIC DNA]</scope>
</reference>
<dbReference type="PANTHER" id="PTHR35560:SF3">
    <property type="entry name" value="PEPTIDASE S9 PROLYL OLIGOPEPTIDASE CATALYTIC DOMAIN-CONTAINING PROTEIN"/>
    <property type="match status" value="1"/>
</dbReference>
<keyword evidence="4" id="KW-1185">Reference proteome</keyword>
<evidence type="ECO:0000256" key="1">
    <source>
        <dbReference type="SAM" id="MobiDB-lite"/>
    </source>
</evidence>
<feature type="chain" id="PRO_5006059387" evidence="2">
    <location>
        <begin position="25"/>
        <end position="403"/>
    </location>
</feature>
<dbReference type="PANTHER" id="PTHR35560">
    <property type="entry name" value="BLL0132 PROTEIN"/>
    <property type="match status" value="1"/>
</dbReference>
<feature type="compositionally biased region" description="Basic residues" evidence="1">
    <location>
        <begin position="388"/>
        <end position="403"/>
    </location>
</feature>
<protein>
    <submittedName>
        <fullName evidence="3">Uncharacterized protein</fullName>
    </submittedName>
</protein>
<dbReference type="InterPro" id="IPR029058">
    <property type="entry name" value="AB_hydrolase_fold"/>
</dbReference>
<dbReference type="SUPFAM" id="SSF53474">
    <property type="entry name" value="alpha/beta-Hydrolases"/>
    <property type="match status" value="1"/>
</dbReference>